<reference evidence="6 7" key="1">
    <citation type="journal article" date="2019" name="Int. J. Syst. Evol. Microbiol.">
        <title>The Global Catalogue of Microorganisms (GCM) 10K type strain sequencing project: providing services to taxonomists for standard genome sequencing and annotation.</title>
        <authorList>
            <consortium name="The Broad Institute Genomics Platform"/>
            <consortium name="The Broad Institute Genome Sequencing Center for Infectious Disease"/>
            <person name="Wu L."/>
            <person name="Ma J."/>
        </authorList>
    </citation>
    <scope>NUCLEOTIDE SEQUENCE [LARGE SCALE GENOMIC DNA]</scope>
    <source>
        <strain evidence="6 7">JCM 15672</strain>
    </source>
</reference>
<evidence type="ECO:0000259" key="4">
    <source>
        <dbReference type="Pfam" id="PF01266"/>
    </source>
</evidence>
<feature type="region of interest" description="Disordered" evidence="3">
    <location>
        <begin position="336"/>
        <end position="371"/>
    </location>
</feature>
<protein>
    <submittedName>
        <fullName evidence="6">FAD-dependent monooxygenase</fullName>
    </submittedName>
</protein>
<sequence length="371" mass="39046">MERIVIVGGGIAGLALAASLDPARRRVTLVEQRPEPPRVGTSLAVWPNAADALREIGIFDRLAAVSPSVDRFPIIASRGRRLESSVPESILVARSDLLDALDDAVPAAVDRVVRRVDRLDDDPLVGADLVVGADGVHSVVRRDGWGDRSRAVATPVLAVRGVHRGRVDEADLGEYWGRGQLWGLGPHRDGTNWYTAFRSALGPRDVDVVAALREASAIAVPPAVAEILAAAEPRTTLAQRIMVAPRLRSYASGRRVLIGDAAHAMTPNLGRGGGEALTDAVTLAALLDRLPIDEALAAYDLERRRATRRLAVSSAAAMRISLARGAQPLRDALLGAAGGRGSRRAGGRGSRRAGGRGSRRAGARATAGTPS</sequence>
<dbReference type="PANTHER" id="PTHR13789">
    <property type="entry name" value="MONOOXYGENASE"/>
    <property type="match status" value="1"/>
</dbReference>
<dbReference type="RefSeq" id="WP_344378228.1">
    <property type="nucleotide sequence ID" value="NZ_BAAAPW010000007.1"/>
</dbReference>
<evidence type="ECO:0000259" key="5">
    <source>
        <dbReference type="Pfam" id="PF01494"/>
    </source>
</evidence>
<evidence type="ECO:0000256" key="1">
    <source>
        <dbReference type="ARBA" id="ARBA00023002"/>
    </source>
</evidence>
<accession>A0ABN2UZ76</accession>
<keyword evidence="7" id="KW-1185">Reference proteome</keyword>
<evidence type="ECO:0000256" key="2">
    <source>
        <dbReference type="ARBA" id="ARBA00023033"/>
    </source>
</evidence>
<name>A0ABN2UZ76_9MICO</name>
<dbReference type="SUPFAM" id="SSF51905">
    <property type="entry name" value="FAD/NAD(P)-binding domain"/>
    <property type="match status" value="1"/>
</dbReference>
<dbReference type="Pfam" id="PF01266">
    <property type="entry name" value="DAO"/>
    <property type="match status" value="1"/>
</dbReference>
<dbReference type="InterPro" id="IPR002938">
    <property type="entry name" value="FAD-bd"/>
</dbReference>
<evidence type="ECO:0000313" key="7">
    <source>
        <dbReference type="Proteomes" id="UP001501196"/>
    </source>
</evidence>
<dbReference type="InterPro" id="IPR006076">
    <property type="entry name" value="FAD-dep_OxRdtase"/>
</dbReference>
<feature type="compositionally biased region" description="Basic residues" evidence="3">
    <location>
        <begin position="341"/>
        <end position="362"/>
    </location>
</feature>
<dbReference type="Proteomes" id="UP001501196">
    <property type="component" value="Unassembled WGS sequence"/>
</dbReference>
<evidence type="ECO:0000313" key="6">
    <source>
        <dbReference type="EMBL" id="GAA2045379.1"/>
    </source>
</evidence>
<feature type="domain" description="FAD-binding" evidence="5">
    <location>
        <begin position="118"/>
        <end position="310"/>
    </location>
</feature>
<organism evidence="6 7">
    <name type="scientific">Agromyces tropicus</name>
    <dbReference type="NCBI Taxonomy" id="555371"/>
    <lineage>
        <taxon>Bacteria</taxon>
        <taxon>Bacillati</taxon>
        <taxon>Actinomycetota</taxon>
        <taxon>Actinomycetes</taxon>
        <taxon>Micrococcales</taxon>
        <taxon>Microbacteriaceae</taxon>
        <taxon>Agromyces</taxon>
    </lineage>
</organism>
<dbReference type="GO" id="GO:0004497">
    <property type="term" value="F:monooxygenase activity"/>
    <property type="evidence" value="ECO:0007669"/>
    <property type="project" value="UniProtKB-KW"/>
</dbReference>
<dbReference type="PRINTS" id="PR00420">
    <property type="entry name" value="RNGMNOXGNASE"/>
</dbReference>
<comment type="caution">
    <text evidence="6">The sequence shown here is derived from an EMBL/GenBank/DDBJ whole genome shotgun (WGS) entry which is preliminary data.</text>
</comment>
<dbReference type="Gene3D" id="3.50.50.60">
    <property type="entry name" value="FAD/NAD(P)-binding domain"/>
    <property type="match status" value="1"/>
</dbReference>
<feature type="domain" description="FAD dependent oxidoreductase" evidence="4">
    <location>
        <begin position="3"/>
        <end position="95"/>
    </location>
</feature>
<keyword evidence="2 6" id="KW-0503">Monooxygenase</keyword>
<dbReference type="Pfam" id="PF01494">
    <property type="entry name" value="FAD_binding_3"/>
    <property type="match status" value="1"/>
</dbReference>
<dbReference type="EMBL" id="BAAAPW010000007">
    <property type="protein sequence ID" value="GAA2045379.1"/>
    <property type="molecule type" value="Genomic_DNA"/>
</dbReference>
<evidence type="ECO:0000256" key="3">
    <source>
        <dbReference type="SAM" id="MobiDB-lite"/>
    </source>
</evidence>
<proteinExistence type="predicted"/>
<gene>
    <name evidence="6" type="ORF">GCM10009819_35960</name>
</gene>
<dbReference type="InterPro" id="IPR036188">
    <property type="entry name" value="FAD/NAD-bd_sf"/>
</dbReference>
<dbReference type="InterPro" id="IPR050493">
    <property type="entry name" value="FAD-dep_Monooxygenase_BioMet"/>
</dbReference>
<keyword evidence="1" id="KW-0560">Oxidoreductase</keyword>
<dbReference type="PANTHER" id="PTHR13789:SF309">
    <property type="entry name" value="PUTATIVE (AFU_ORTHOLOGUE AFUA_6G14510)-RELATED"/>
    <property type="match status" value="1"/>
</dbReference>